<feature type="transmembrane region" description="Helical" evidence="1">
    <location>
        <begin position="347"/>
        <end position="365"/>
    </location>
</feature>
<feature type="transmembrane region" description="Helical" evidence="1">
    <location>
        <begin position="322"/>
        <end position="341"/>
    </location>
</feature>
<dbReference type="Proteomes" id="UP000440041">
    <property type="component" value="Unassembled WGS sequence"/>
</dbReference>
<accession>A0A6A2VAX8</accession>
<comment type="caution">
    <text evidence="2">The sequence shown here is derived from an EMBL/GenBank/DDBJ whole genome shotgun (WGS) entry which is preliminary data.</text>
</comment>
<dbReference type="OrthoDB" id="1815350at2"/>
<feature type="transmembrane region" description="Helical" evidence="1">
    <location>
        <begin position="223"/>
        <end position="241"/>
    </location>
</feature>
<dbReference type="RefSeq" id="WP_152354896.1">
    <property type="nucleotide sequence ID" value="NZ_JBHLXF010000037.1"/>
</dbReference>
<evidence type="ECO:0000313" key="3">
    <source>
        <dbReference type="Proteomes" id="UP000440041"/>
    </source>
</evidence>
<feature type="transmembrane region" description="Helical" evidence="1">
    <location>
        <begin position="34"/>
        <end position="57"/>
    </location>
</feature>
<keyword evidence="3" id="KW-1185">Reference proteome</keyword>
<keyword evidence="1" id="KW-0812">Transmembrane</keyword>
<feature type="transmembrane region" description="Helical" evidence="1">
    <location>
        <begin position="181"/>
        <end position="203"/>
    </location>
</feature>
<reference evidence="2 3" key="1">
    <citation type="submission" date="2019-09" db="EMBL/GenBank/DDBJ databases">
        <title>Characterization of the phylogenetic diversity of two novel species belonging to the genus Bifidobacterium: Bifidobacterium cebidarum sp. nov. and Bifidobacterium leontopitheci sp. nov.</title>
        <authorList>
            <person name="Lugli G.A."/>
            <person name="Duranti S."/>
            <person name="Milani C."/>
            <person name="Turroni F."/>
            <person name="Ventura M."/>
        </authorList>
    </citation>
    <scope>NUCLEOTIDE SEQUENCE [LARGE SCALE GENOMIC DNA]</scope>
    <source>
        <strain evidence="2 3">DSM 100238</strain>
    </source>
</reference>
<evidence type="ECO:0000313" key="2">
    <source>
        <dbReference type="EMBL" id="KAB8301919.1"/>
    </source>
</evidence>
<feature type="transmembrane region" description="Helical" evidence="1">
    <location>
        <begin position="392"/>
        <end position="411"/>
    </location>
</feature>
<keyword evidence="1" id="KW-1133">Transmembrane helix</keyword>
<sequence length="598" mass="68547">MSSAVEGSVPVSRRSTDARRTYRIRKWLAVPKNLLHIGVLTAYIAVVITVMCFHEPWFDEAQSWLMARDCSWHDLLLVRPHYEGHPPFWWLLLAIPARLGVPYEWGLKGVQLITAIFLVWLLVFRSGLPEVLRIILPFTYFVCYQYGVTSRPYALMMAAMVLTGISWRNRDDHPWRLIGSLILLCLCSAYGVVLAGGITMVWVWRVWRQRGMRGVLMGSKPRLAGWLVLLAVAIGIITLILPKPNTYDSGLKLLTDSPLPSTWEMVLRFWFCLPSEMMFTSVFTDTMLSSVTALTWEWVMMAVISGLVWAVFIRFAYRRGELGFLLVPYAMMCVLGARYFAIHHVGIILGYFIMVLCVLCRDSPLNMDDVPAWMKTVGGRIFARISQRDRSLVVGMGKCLGVLLLSISVYWNVFACVTDVLYPYSQARAVASLIKRGNLQGERMMSGWTRTPATKAEQQEWDGEFCGGGNNCIDFTTWIAPELIVANPYFSKNLASNSFNDLSYLPWYQPAGQAQKDLESWKGEEEPALYFTRFQPFYFTEFGYDRDDYIKVNYVRIVRPWKDQRAVSTCSVYMRRDVYRKVFHKEAPNTLTVDVDIS</sequence>
<keyword evidence="1" id="KW-0472">Membrane</keyword>
<protein>
    <recommendedName>
        <fullName evidence="4">ABC superfamily ATP binding cassette transporter permease protein</fullName>
    </recommendedName>
</protein>
<feature type="transmembrane region" description="Helical" evidence="1">
    <location>
        <begin position="131"/>
        <end position="147"/>
    </location>
</feature>
<gene>
    <name evidence="2" type="ORF">DSM100238_0238</name>
</gene>
<feature type="transmembrane region" description="Helical" evidence="1">
    <location>
        <begin position="105"/>
        <end position="124"/>
    </location>
</feature>
<evidence type="ECO:0000256" key="1">
    <source>
        <dbReference type="SAM" id="Phobius"/>
    </source>
</evidence>
<organism evidence="2 3">
    <name type="scientific">Bifidobacterium apri</name>
    <dbReference type="NCBI Taxonomy" id="1769423"/>
    <lineage>
        <taxon>Bacteria</taxon>
        <taxon>Bacillati</taxon>
        <taxon>Actinomycetota</taxon>
        <taxon>Actinomycetes</taxon>
        <taxon>Bifidobacteriales</taxon>
        <taxon>Bifidobacteriaceae</taxon>
        <taxon>Bifidobacterium</taxon>
    </lineage>
</organism>
<evidence type="ECO:0008006" key="4">
    <source>
        <dbReference type="Google" id="ProtNLM"/>
    </source>
</evidence>
<dbReference type="EMBL" id="WBSO01000001">
    <property type="protein sequence ID" value="KAB8301919.1"/>
    <property type="molecule type" value="Genomic_DNA"/>
</dbReference>
<name>A0A6A2VAX8_9BIFI</name>
<dbReference type="AlphaFoldDB" id="A0A6A2VAX8"/>
<feature type="transmembrane region" description="Helical" evidence="1">
    <location>
        <begin position="295"/>
        <end position="315"/>
    </location>
</feature>
<proteinExistence type="predicted"/>